<reference evidence="13 14" key="1">
    <citation type="submission" date="2020-05" db="EMBL/GenBank/DDBJ databases">
        <title>Sulfurimonas marisnigri, sp. nov., and Sulfurimonas baltica, sp. nov., manganese oxide reducing chemolithoautotrophs of the class Epsilonproteobacteria isolated from the pelagic redoxclines of the Black and Baltic Seas and emended description of the genus Sulfurimonas.</title>
        <authorList>
            <person name="Henkel J.V."/>
            <person name="Laudan C."/>
            <person name="Werner J."/>
            <person name="Neu T."/>
            <person name="Plewe S."/>
            <person name="Sproer C."/>
            <person name="Bunk B."/>
            <person name="Schulz-Vogt H.N."/>
        </authorList>
    </citation>
    <scope>NUCLEOTIDE SEQUENCE [LARGE SCALE GENOMIC DNA]</scope>
    <source>
        <strain evidence="13 14">SoZ1</strain>
    </source>
</reference>
<keyword evidence="6 12" id="KW-1133">Transmembrane helix</keyword>
<dbReference type="Proteomes" id="UP000593836">
    <property type="component" value="Chromosome"/>
</dbReference>
<accession>A0A7S7M064</accession>
<feature type="transmembrane region" description="Helical" evidence="12">
    <location>
        <begin position="332"/>
        <end position="361"/>
    </location>
</feature>
<dbReference type="PANTHER" id="PTHR42985">
    <property type="entry name" value="SODIUM-COUPLED MONOCARBOXYLATE TRANSPORTER"/>
    <property type="match status" value="1"/>
</dbReference>
<gene>
    <name evidence="13" type="ORF">HUE87_12390</name>
</gene>
<dbReference type="KEGG" id="smas:HUE87_12390"/>
<keyword evidence="5 12" id="KW-0812">Transmembrane</keyword>
<sequence>MQSAFSILDWLVFGSYFLLLAVTSIILSRTKITSSREYFLSPTAMPMFAVAISVLATSQSAATFLGVPEFAYAHDFTFIGFYFSALLAVIFVAFVLIPKYYEMKAVTVYELLQIRYGESAKKHAGVMFLIGRVLASGARLYIGALAISMILFGDIIFLHVAISILVLMFGALAYTYFGGVRSVILSDIIQAVTYVGAGVAVLVFLYYSLENIEIFATLKEHSKLNFLDTSIDGKFSLIGLLSGWLLLNIAAFGLDQDMTQRVLTCKNKNEAAKSLIVSIVLTIPIVLLFLSIGALLFLFYLQSDVTQNFEGEKITIFMYYILNEMPEGLRGLVTVGAIAAALSSTNSVLGAMASVAVEDLYKPWKLKQGKIDKYHFVKASRVAVLLFALLLSIMAMVSYFWQHYSDLSLISFALGVMAFAYTGLLGVYFSAIFTSRGNEKTVLWALVGGFITVLALQPYTFGVSIGFSWQIVIGTLVSFIIMQSAKR</sequence>
<evidence type="ECO:0000313" key="14">
    <source>
        <dbReference type="Proteomes" id="UP000593836"/>
    </source>
</evidence>
<dbReference type="RefSeq" id="WP_194366682.1">
    <property type="nucleotide sequence ID" value="NZ_CP054493.1"/>
</dbReference>
<dbReference type="CDD" id="cd11493">
    <property type="entry name" value="SLC5sbd_NIS-like_u1"/>
    <property type="match status" value="1"/>
</dbReference>
<feature type="transmembrane region" description="Helical" evidence="12">
    <location>
        <begin position="467"/>
        <end position="485"/>
    </location>
</feature>
<dbReference type="AlphaFoldDB" id="A0A7S7M064"/>
<feature type="transmembrane region" description="Helical" evidence="12">
    <location>
        <begin position="76"/>
        <end position="97"/>
    </location>
</feature>
<keyword evidence="10" id="KW-0739">Sodium transport</keyword>
<dbReference type="GO" id="GO:0006814">
    <property type="term" value="P:sodium ion transport"/>
    <property type="evidence" value="ECO:0007669"/>
    <property type="project" value="UniProtKB-KW"/>
</dbReference>
<evidence type="ECO:0000256" key="8">
    <source>
        <dbReference type="ARBA" id="ARBA00023065"/>
    </source>
</evidence>
<evidence type="ECO:0000256" key="3">
    <source>
        <dbReference type="ARBA" id="ARBA00022448"/>
    </source>
</evidence>
<keyword evidence="8" id="KW-0406">Ion transport</keyword>
<organism evidence="13 14">
    <name type="scientific">Candidatus Sulfurimonas marisnigri</name>
    <dbReference type="NCBI Taxonomy" id="2740405"/>
    <lineage>
        <taxon>Bacteria</taxon>
        <taxon>Pseudomonadati</taxon>
        <taxon>Campylobacterota</taxon>
        <taxon>Epsilonproteobacteria</taxon>
        <taxon>Campylobacterales</taxon>
        <taxon>Sulfurimonadaceae</taxon>
        <taxon>Sulfurimonas</taxon>
    </lineage>
</organism>
<dbReference type="Pfam" id="PF00474">
    <property type="entry name" value="SSF"/>
    <property type="match status" value="1"/>
</dbReference>
<evidence type="ECO:0000256" key="9">
    <source>
        <dbReference type="ARBA" id="ARBA00023136"/>
    </source>
</evidence>
<dbReference type="GO" id="GO:0015293">
    <property type="term" value="F:symporter activity"/>
    <property type="evidence" value="ECO:0007669"/>
    <property type="project" value="TreeGrafter"/>
</dbReference>
<dbReference type="EMBL" id="CP054493">
    <property type="protein sequence ID" value="QOY54637.1"/>
    <property type="molecule type" value="Genomic_DNA"/>
</dbReference>
<evidence type="ECO:0000256" key="10">
    <source>
        <dbReference type="ARBA" id="ARBA00023201"/>
    </source>
</evidence>
<dbReference type="InterPro" id="IPR038377">
    <property type="entry name" value="Na/Glc_symporter_sf"/>
</dbReference>
<dbReference type="Gene3D" id="1.20.1730.10">
    <property type="entry name" value="Sodium/glucose cotransporter"/>
    <property type="match status" value="1"/>
</dbReference>
<feature type="transmembrane region" description="Helical" evidence="12">
    <location>
        <begin position="129"/>
        <end position="150"/>
    </location>
</feature>
<feature type="transmembrane region" description="Helical" evidence="12">
    <location>
        <begin position="6"/>
        <end position="27"/>
    </location>
</feature>
<feature type="transmembrane region" description="Helical" evidence="12">
    <location>
        <begin position="382"/>
        <end position="401"/>
    </location>
</feature>
<keyword evidence="9 12" id="KW-0472">Membrane</keyword>
<evidence type="ECO:0000256" key="6">
    <source>
        <dbReference type="ARBA" id="ARBA00022989"/>
    </source>
</evidence>
<feature type="transmembrane region" description="Helical" evidence="12">
    <location>
        <begin position="235"/>
        <end position="254"/>
    </location>
</feature>
<evidence type="ECO:0000313" key="13">
    <source>
        <dbReference type="EMBL" id="QOY54637.1"/>
    </source>
</evidence>
<evidence type="ECO:0000256" key="1">
    <source>
        <dbReference type="ARBA" id="ARBA00004651"/>
    </source>
</evidence>
<dbReference type="GO" id="GO:0005886">
    <property type="term" value="C:plasma membrane"/>
    <property type="evidence" value="ECO:0007669"/>
    <property type="project" value="UniProtKB-SubCell"/>
</dbReference>
<keyword evidence="4" id="KW-1003">Cell membrane</keyword>
<keyword evidence="3" id="KW-0813">Transport</keyword>
<comment type="subcellular location">
    <subcellularLocation>
        <location evidence="1">Cell membrane</location>
        <topology evidence="1">Multi-pass membrane protein</topology>
    </subcellularLocation>
</comment>
<protein>
    <submittedName>
        <fullName evidence="13">Sodium:solute symporter</fullName>
    </submittedName>
</protein>
<feature type="transmembrane region" description="Helical" evidence="12">
    <location>
        <begin position="441"/>
        <end position="461"/>
    </location>
</feature>
<dbReference type="InterPro" id="IPR051163">
    <property type="entry name" value="Sodium:Solute_Symporter_SSF"/>
</dbReference>
<feature type="transmembrane region" description="Helical" evidence="12">
    <location>
        <begin position="275"/>
        <end position="301"/>
    </location>
</feature>
<evidence type="ECO:0000256" key="2">
    <source>
        <dbReference type="ARBA" id="ARBA00006434"/>
    </source>
</evidence>
<feature type="transmembrane region" description="Helical" evidence="12">
    <location>
        <begin position="189"/>
        <end position="209"/>
    </location>
</feature>
<evidence type="ECO:0000256" key="11">
    <source>
        <dbReference type="RuleBase" id="RU362091"/>
    </source>
</evidence>
<evidence type="ECO:0000256" key="7">
    <source>
        <dbReference type="ARBA" id="ARBA00023053"/>
    </source>
</evidence>
<evidence type="ECO:0000256" key="12">
    <source>
        <dbReference type="SAM" id="Phobius"/>
    </source>
</evidence>
<feature type="transmembrane region" description="Helical" evidence="12">
    <location>
        <begin position="39"/>
        <end position="56"/>
    </location>
</feature>
<dbReference type="InterPro" id="IPR001734">
    <property type="entry name" value="Na/solute_symporter"/>
</dbReference>
<evidence type="ECO:0000256" key="4">
    <source>
        <dbReference type="ARBA" id="ARBA00022475"/>
    </source>
</evidence>
<keyword evidence="7" id="KW-0915">Sodium</keyword>
<comment type="similarity">
    <text evidence="2 11">Belongs to the sodium:solute symporter (SSF) (TC 2.A.21) family.</text>
</comment>
<name>A0A7S7M064_9BACT</name>
<proteinExistence type="inferred from homology"/>
<dbReference type="PANTHER" id="PTHR42985:SF47">
    <property type="entry name" value="INTEGRAL MEMBRANE TRANSPORT PROTEIN"/>
    <property type="match status" value="1"/>
</dbReference>
<feature type="transmembrane region" description="Helical" evidence="12">
    <location>
        <begin position="156"/>
        <end position="177"/>
    </location>
</feature>
<keyword evidence="14" id="KW-1185">Reference proteome</keyword>
<dbReference type="PROSITE" id="PS50283">
    <property type="entry name" value="NA_SOLUT_SYMP_3"/>
    <property type="match status" value="1"/>
</dbReference>
<feature type="transmembrane region" description="Helical" evidence="12">
    <location>
        <begin position="407"/>
        <end position="429"/>
    </location>
</feature>
<evidence type="ECO:0000256" key="5">
    <source>
        <dbReference type="ARBA" id="ARBA00022692"/>
    </source>
</evidence>